<dbReference type="AlphaFoldDB" id="A0AAI9FXH0"/>
<reference evidence="2" key="1">
    <citation type="submission" date="2022-07" db="EMBL/GenBank/DDBJ databases">
        <authorList>
            <consortium name="Clinical and Environmental Microbiology Branch: Whole genome sequencing antimicrobial resistance pathogens in the healthcare setting"/>
        </authorList>
    </citation>
    <scope>NUCLEOTIDE SEQUENCE</scope>
    <source>
        <strain evidence="2">Stenotrophomonas_maltophilia_2021CK-00905</strain>
    </source>
</reference>
<feature type="transmembrane region" description="Helical" evidence="1">
    <location>
        <begin position="12"/>
        <end position="34"/>
    </location>
</feature>
<gene>
    <name evidence="2" type="ORF">QEK83_000125</name>
</gene>
<accession>A0AAI9FXH0</accession>
<protein>
    <submittedName>
        <fullName evidence="2">Uncharacterized protein</fullName>
    </submittedName>
</protein>
<proteinExistence type="predicted"/>
<evidence type="ECO:0000313" key="2">
    <source>
        <dbReference type="EMBL" id="EKT4439532.1"/>
    </source>
</evidence>
<evidence type="ECO:0000256" key="1">
    <source>
        <dbReference type="SAM" id="Phobius"/>
    </source>
</evidence>
<dbReference type="EMBL" id="ABLOMU010000001">
    <property type="protein sequence ID" value="EKT4439532.1"/>
    <property type="molecule type" value="Genomic_DNA"/>
</dbReference>
<sequence>MEQIINATTLKFTAVAIGVVLVGWLVCTLIGGLFNSVSSSSSMYDKADAAIAASKAR</sequence>
<keyword evidence="1" id="KW-0812">Transmembrane</keyword>
<keyword evidence="1" id="KW-0472">Membrane</keyword>
<dbReference type="RefSeq" id="WP_158490959.1">
    <property type="nucleotide sequence ID" value="NZ_CP135602.1"/>
</dbReference>
<keyword evidence="1" id="KW-1133">Transmembrane helix</keyword>
<evidence type="ECO:0000313" key="3">
    <source>
        <dbReference type="Proteomes" id="UP001214521"/>
    </source>
</evidence>
<dbReference type="Proteomes" id="UP001214521">
    <property type="component" value="Unassembled WGS sequence"/>
</dbReference>
<organism evidence="2 3">
    <name type="scientific">Stenotrophomonas maltophilia</name>
    <name type="common">Pseudomonas maltophilia</name>
    <name type="synonym">Xanthomonas maltophilia</name>
    <dbReference type="NCBI Taxonomy" id="40324"/>
    <lineage>
        <taxon>Bacteria</taxon>
        <taxon>Pseudomonadati</taxon>
        <taxon>Pseudomonadota</taxon>
        <taxon>Gammaproteobacteria</taxon>
        <taxon>Lysobacterales</taxon>
        <taxon>Lysobacteraceae</taxon>
        <taxon>Stenotrophomonas</taxon>
        <taxon>Stenotrophomonas maltophilia group</taxon>
    </lineage>
</organism>
<comment type="caution">
    <text evidence="2">The sequence shown here is derived from an EMBL/GenBank/DDBJ whole genome shotgun (WGS) entry which is preliminary data.</text>
</comment>
<name>A0AAI9FXH0_STEMA</name>